<evidence type="ECO:0000256" key="1">
    <source>
        <dbReference type="SAM" id="MobiDB-lite"/>
    </source>
</evidence>
<reference evidence="3 4" key="1">
    <citation type="submission" date="2019-05" db="EMBL/GenBank/DDBJ databases">
        <title>Genome sequence of Cellulomonas hominis strain CS1.</title>
        <authorList>
            <person name="Belmont J."/>
            <person name="Maclea K.S."/>
        </authorList>
    </citation>
    <scope>NUCLEOTIDE SEQUENCE [LARGE SCALE GENOMIC DNA]</scope>
    <source>
        <strain evidence="3 4">CS1</strain>
    </source>
</reference>
<proteinExistence type="predicted"/>
<dbReference type="EMBL" id="SZYE01000053">
    <property type="protein sequence ID" value="TKR23938.1"/>
    <property type="molecule type" value="Genomic_DNA"/>
</dbReference>
<dbReference type="Proteomes" id="UP000308121">
    <property type="component" value="Unassembled WGS sequence"/>
</dbReference>
<evidence type="ECO:0000313" key="4">
    <source>
        <dbReference type="Proteomes" id="UP000308121"/>
    </source>
</evidence>
<feature type="signal peptide" evidence="2">
    <location>
        <begin position="1"/>
        <end position="22"/>
    </location>
</feature>
<feature type="compositionally biased region" description="Low complexity" evidence="1">
    <location>
        <begin position="34"/>
        <end position="43"/>
    </location>
</feature>
<evidence type="ECO:0000256" key="2">
    <source>
        <dbReference type="SAM" id="SignalP"/>
    </source>
</evidence>
<evidence type="ECO:0000313" key="3">
    <source>
        <dbReference type="EMBL" id="TKR23938.1"/>
    </source>
</evidence>
<protein>
    <recommendedName>
        <fullName evidence="5">Lipoprotein</fullName>
    </recommendedName>
</protein>
<dbReference type="OrthoDB" id="4829776at2"/>
<feature type="chain" id="PRO_5039117280" description="Lipoprotein" evidence="2">
    <location>
        <begin position="23"/>
        <end position="145"/>
    </location>
</feature>
<organism evidence="3 4">
    <name type="scientific">Cellulomonas hominis</name>
    <dbReference type="NCBI Taxonomy" id="156981"/>
    <lineage>
        <taxon>Bacteria</taxon>
        <taxon>Bacillati</taxon>
        <taxon>Actinomycetota</taxon>
        <taxon>Actinomycetes</taxon>
        <taxon>Micrococcales</taxon>
        <taxon>Cellulomonadaceae</taxon>
        <taxon>Cellulomonas</taxon>
    </lineage>
</organism>
<dbReference type="PROSITE" id="PS51257">
    <property type="entry name" value="PROKAR_LIPOPROTEIN"/>
    <property type="match status" value="1"/>
</dbReference>
<sequence length="145" mass="14312">MRTRSGRLGVVALVLLAGVLTACDDPATEPSDGASRAATADAAPEADRTPGTGESPDAATAEPSAAVTPGADPSAGAAPADDPTPGEPCEPGSHPDCSDATGNEGDPYRIIAGYADCVSRFGPEHAYGLCTDLDGDDHAGYDDAG</sequence>
<evidence type="ECO:0008006" key="5">
    <source>
        <dbReference type="Google" id="ProtNLM"/>
    </source>
</evidence>
<feature type="compositionally biased region" description="Low complexity" evidence="1">
    <location>
        <begin position="68"/>
        <end position="83"/>
    </location>
</feature>
<gene>
    <name evidence="3" type="ORF">FA014_08660</name>
</gene>
<feature type="region of interest" description="Disordered" evidence="1">
    <location>
        <begin position="23"/>
        <end position="105"/>
    </location>
</feature>
<name>A0A7Z8JZH8_9CELL</name>
<dbReference type="RefSeq" id="WP_154729293.1">
    <property type="nucleotide sequence ID" value="NZ_SZYE01000053.1"/>
</dbReference>
<dbReference type="AlphaFoldDB" id="A0A7Z8JZH8"/>
<comment type="caution">
    <text evidence="3">The sequence shown here is derived from an EMBL/GenBank/DDBJ whole genome shotgun (WGS) entry which is preliminary data.</text>
</comment>
<keyword evidence="2" id="KW-0732">Signal</keyword>
<accession>A0A7Z8JZH8</accession>